<evidence type="ECO:0000313" key="2">
    <source>
        <dbReference type="EMBL" id="GAA5190578.1"/>
    </source>
</evidence>
<feature type="transmembrane region" description="Helical" evidence="1">
    <location>
        <begin position="12"/>
        <end position="35"/>
    </location>
</feature>
<proteinExistence type="predicted"/>
<evidence type="ECO:0008006" key="4">
    <source>
        <dbReference type="Google" id="ProtNLM"/>
    </source>
</evidence>
<organism evidence="2 3">
    <name type="scientific">Ferrimonas gelatinilytica</name>
    <dbReference type="NCBI Taxonomy" id="1255257"/>
    <lineage>
        <taxon>Bacteria</taxon>
        <taxon>Pseudomonadati</taxon>
        <taxon>Pseudomonadota</taxon>
        <taxon>Gammaproteobacteria</taxon>
        <taxon>Alteromonadales</taxon>
        <taxon>Ferrimonadaceae</taxon>
        <taxon>Ferrimonas</taxon>
    </lineage>
</organism>
<keyword evidence="1" id="KW-1133">Transmembrane helix</keyword>
<accession>A0ABP9S4J1</accession>
<dbReference type="Proteomes" id="UP001501600">
    <property type="component" value="Unassembled WGS sequence"/>
</dbReference>
<protein>
    <recommendedName>
        <fullName evidence="4">DUF998 domain-containing protein</fullName>
    </recommendedName>
</protein>
<comment type="caution">
    <text evidence="2">The sequence shown here is derived from an EMBL/GenBank/DDBJ whole genome shotgun (WGS) entry which is preliminary data.</text>
</comment>
<keyword evidence="3" id="KW-1185">Reference proteome</keyword>
<sequence>MAQTGDQFLSRLGNRLGIIGLLLLVIPPLLAGWVYRGEAGERFSFLTHTLSELGRYDTSSLAVLVNGGMFFGGLALLVSFSSRRWHRHSAPISWSLKLSGILLSLSVAACGLFPVNVGQLHSDAMTALYLMTPISAVLYCFAILKESPPRWGMLPALAATGCALSMLADPRRDLLLMDRYAYGLFGADRPTLWWPALNGWLLLLFVGIWLLYALVLIQRSNG</sequence>
<evidence type="ECO:0000256" key="1">
    <source>
        <dbReference type="SAM" id="Phobius"/>
    </source>
</evidence>
<name>A0ABP9S4J1_9GAMM</name>
<keyword evidence="1" id="KW-0472">Membrane</keyword>
<dbReference type="RefSeq" id="WP_345316490.1">
    <property type="nucleotide sequence ID" value="NZ_BAABLF010000008.1"/>
</dbReference>
<feature type="transmembrane region" description="Helical" evidence="1">
    <location>
        <begin position="61"/>
        <end position="82"/>
    </location>
</feature>
<keyword evidence="1" id="KW-0812">Transmembrane</keyword>
<feature type="transmembrane region" description="Helical" evidence="1">
    <location>
        <begin position="94"/>
        <end position="115"/>
    </location>
</feature>
<feature type="transmembrane region" description="Helical" evidence="1">
    <location>
        <begin position="127"/>
        <end position="144"/>
    </location>
</feature>
<feature type="transmembrane region" description="Helical" evidence="1">
    <location>
        <begin position="151"/>
        <end position="168"/>
    </location>
</feature>
<dbReference type="EMBL" id="BAABLF010000008">
    <property type="protein sequence ID" value="GAA5190578.1"/>
    <property type="molecule type" value="Genomic_DNA"/>
</dbReference>
<gene>
    <name evidence="2" type="ORF">GCM10025772_15590</name>
</gene>
<feature type="transmembrane region" description="Helical" evidence="1">
    <location>
        <begin position="192"/>
        <end position="217"/>
    </location>
</feature>
<evidence type="ECO:0000313" key="3">
    <source>
        <dbReference type="Proteomes" id="UP001501600"/>
    </source>
</evidence>
<reference evidence="3" key="1">
    <citation type="journal article" date="2019" name="Int. J. Syst. Evol. Microbiol.">
        <title>The Global Catalogue of Microorganisms (GCM) 10K type strain sequencing project: providing services to taxonomists for standard genome sequencing and annotation.</title>
        <authorList>
            <consortium name="The Broad Institute Genomics Platform"/>
            <consortium name="The Broad Institute Genome Sequencing Center for Infectious Disease"/>
            <person name="Wu L."/>
            <person name="Ma J."/>
        </authorList>
    </citation>
    <scope>NUCLEOTIDE SEQUENCE [LARGE SCALE GENOMIC DNA]</scope>
    <source>
        <strain evidence="3">JCM 18720</strain>
    </source>
</reference>